<protein>
    <recommendedName>
        <fullName evidence="2">D-alanyl-D-alanine carboxypeptidase-like core domain-containing protein</fullName>
    </recommendedName>
</protein>
<dbReference type="GO" id="GO:0008233">
    <property type="term" value="F:peptidase activity"/>
    <property type="evidence" value="ECO:0007669"/>
    <property type="project" value="InterPro"/>
</dbReference>
<accession>A0A1D8GQD0</accession>
<dbReference type="SUPFAM" id="SSF55166">
    <property type="entry name" value="Hedgehog/DD-peptidase"/>
    <property type="match status" value="1"/>
</dbReference>
<keyword evidence="1" id="KW-0732">Signal</keyword>
<sequence>MMKRRLLTLAVMCISALVITIFWNNNQVDAKVIAIEQKPAPIEANDKITSSKPQEITPVDTNNREDIIKEEIEVKPPVKTSNSNTEEKLPPTQKDLNDILILVNKTNGFPSDYKPNDLTVPNVRFSFEGPHEKQNMRKEAAQALESLFKSAEREGIYLYAVSGFRSYSRQQAIYKNNVQKLGQIEADRVSAKSGHSEHQTGLAMDITSKGAGFALSEEFAFTREGEWVAENAHKYGYIIRYEKGKEHLTGYKYEPWHLRYVGADAAKEIYEKDLTLEAYLEGKALSQNR</sequence>
<organism evidence="3 4">
    <name type="scientific">Geosporobacter ferrireducens</name>
    <dbReference type="NCBI Taxonomy" id="1424294"/>
    <lineage>
        <taxon>Bacteria</taxon>
        <taxon>Bacillati</taxon>
        <taxon>Bacillota</taxon>
        <taxon>Clostridia</taxon>
        <taxon>Peptostreptococcales</taxon>
        <taxon>Thermotaleaceae</taxon>
        <taxon>Geosporobacter</taxon>
    </lineage>
</organism>
<name>A0A1D8GQD0_9FIRM</name>
<evidence type="ECO:0000313" key="4">
    <source>
        <dbReference type="Proteomes" id="UP000095743"/>
    </source>
</evidence>
<dbReference type="Proteomes" id="UP000095743">
    <property type="component" value="Chromosome"/>
</dbReference>
<dbReference type="Pfam" id="PF02557">
    <property type="entry name" value="VanY"/>
    <property type="match status" value="1"/>
</dbReference>
<feature type="domain" description="D-alanyl-D-alanine carboxypeptidase-like core" evidence="2">
    <location>
        <begin position="134"/>
        <end position="262"/>
    </location>
</feature>
<evidence type="ECO:0000313" key="3">
    <source>
        <dbReference type="EMBL" id="AOT73127.1"/>
    </source>
</evidence>
<dbReference type="PANTHER" id="PTHR34385:SF1">
    <property type="entry name" value="PEPTIDOGLYCAN L-ALANYL-D-GLUTAMATE ENDOPEPTIDASE CWLK"/>
    <property type="match status" value="1"/>
</dbReference>
<dbReference type="AlphaFoldDB" id="A0A1D8GQD0"/>
<dbReference type="GO" id="GO:0006508">
    <property type="term" value="P:proteolysis"/>
    <property type="evidence" value="ECO:0007669"/>
    <property type="project" value="InterPro"/>
</dbReference>
<evidence type="ECO:0000256" key="1">
    <source>
        <dbReference type="SAM" id="SignalP"/>
    </source>
</evidence>
<keyword evidence="4" id="KW-1185">Reference proteome</keyword>
<dbReference type="Gene3D" id="3.30.1380.10">
    <property type="match status" value="1"/>
</dbReference>
<dbReference type="InterPro" id="IPR003709">
    <property type="entry name" value="VanY-like_core_dom"/>
</dbReference>
<evidence type="ECO:0000259" key="2">
    <source>
        <dbReference type="Pfam" id="PF02557"/>
    </source>
</evidence>
<dbReference type="InterPro" id="IPR009045">
    <property type="entry name" value="Zn_M74/Hedgehog-like"/>
</dbReference>
<dbReference type="InterPro" id="IPR058193">
    <property type="entry name" value="VanY/YodJ_core_dom"/>
</dbReference>
<dbReference type="InterPro" id="IPR052179">
    <property type="entry name" value="DD-CPase-like"/>
</dbReference>
<proteinExistence type="predicted"/>
<feature type="signal peptide" evidence="1">
    <location>
        <begin position="1"/>
        <end position="30"/>
    </location>
</feature>
<dbReference type="CDD" id="cd14852">
    <property type="entry name" value="LD-carboxypeptidase"/>
    <property type="match status" value="1"/>
</dbReference>
<dbReference type="EMBL" id="CP017269">
    <property type="protein sequence ID" value="AOT73127.1"/>
    <property type="molecule type" value="Genomic_DNA"/>
</dbReference>
<gene>
    <name evidence="3" type="ORF">Gferi_14015</name>
</gene>
<dbReference type="STRING" id="1424294.Gferi_14015"/>
<dbReference type="KEGG" id="gfe:Gferi_14015"/>
<reference evidence="3 4" key="1">
    <citation type="submission" date="2016-09" db="EMBL/GenBank/DDBJ databases">
        <title>Genomic analysis reveals versatility of anaerobic energy metabolism of Geosporobacter ferrireducens IRF9 of phylum Firmicutes.</title>
        <authorList>
            <person name="Kim S.-J."/>
        </authorList>
    </citation>
    <scope>NUCLEOTIDE SEQUENCE [LARGE SCALE GENOMIC DNA]</scope>
    <source>
        <strain evidence="3 4">IRF9</strain>
    </source>
</reference>
<feature type="chain" id="PRO_5009107564" description="D-alanyl-D-alanine carboxypeptidase-like core domain-containing protein" evidence="1">
    <location>
        <begin position="31"/>
        <end position="289"/>
    </location>
</feature>
<dbReference type="PANTHER" id="PTHR34385">
    <property type="entry name" value="D-ALANYL-D-ALANINE CARBOXYPEPTIDASE"/>
    <property type="match status" value="1"/>
</dbReference>